<keyword evidence="6 7" id="KW-0460">Magnesium</keyword>
<keyword evidence="5" id="KW-0378">Hydrolase</keyword>
<sequence>MYLYDYAKSLVLEAGNNIRKWMHEDLRIEEKSNPNDLVTNVDKSIEKFLVAQIKDTYPNHHIIGEEGHGHDIDSDEGIIWVIDPIDGTLNFIHQRQSFAISIGIFKNGKPYAGFVYDVMNDVLYHARSGQGAYQNETKLPFLKETTVSESIIGVNPNWLTKPKLGSILQPIVNDSRSARAYGSAALEIVYVATGQLEAYMTPRLQPWDFAGGLIILQEVGGRITNFLGNALSITQSNSVIVGNQAIHHEILVDYMQPHDEILQELHQRFNQNN</sequence>
<feature type="binding site" evidence="7">
    <location>
        <position position="86"/>
    </location>
    <ligand>
        <name>Mg(2+)</name>
        <dbReference type="ChEBI" id="CHEBI:18420"/>
        <label>1</label>
        <note>catalytic</note>
    </ligand>
</feature>
<dbReference type="PROSITE" id="PS00630">
    <property type="entry name" value="IMP_2"/>
    <property type="match status" value="1"/>
</dbReference>
<dbReference type="InterPro" id="IPR000760">
    <property type="entry name" value="Inositol_monophosphatase-like"/>
</dbReference>
<evidence type="ECO:0000256" key="3">
    <source>
        <dbReference type="ARBA" id="ARBA00013106"/>
    </source>
</evidence>
<dbReference type="SUPFAM" id="SSF56655">
    <property type="entry name" value="Carbohydrate phosphatase"/>
    <property type="match status" value="1"/>
</dbReference>
<evidence type="ECO:0000313" key="10">
    <source>
        <dbReference type="Proteomes" id="UP000256337"/>
    </source>
</evidence>
<evidence type="ECO:0000256" key="5">
    <source>
        <dbReference type="ARBA" id="ARBA00022801"/>
    </source>
</evidence>
<dbReference type="GO" id="GO:0008934">
    <property type="term" value="F:inositol monophosphate 1-phosphatase activity"/>
    <property type="evidence" value="ECO:0007669"/>
    <property type="project" value="TreeGrafter"/>
</dbReference>
<keyword evidence="4 7" id="KW-0479">Metal-binding</keyword>
<dbReference type="EC" id="3.1.3.25" evidence="3"/>
<dbReference type="PROSITE" id="PS00629">
    <property type="entry name" value="IMP_1"/>
    <property type="match status" value="1"/>
</dbReference>
<evidence type="ECO:0000313" key="8">
    <source>
        <dbReference type="EMBL" id="REH89476.1"/>
    </source>
</evidence>
<dbReference type="GO" id="GO:0007165">
    <property type="term" value="P:signal transduction"/>
    <property type="evidence" value="ECO:0007669"/>
    <property type="project" value="TreeGrafter"/>
</dbReference>
<evidence type="ECO:0000256" key="1">
    <source>
        <dbReference type="ARBA" id="ARBA00001033"/>
    </source>
</evidence>
<comment type="catalytic activity">
    <reaction evidence="1">
        <text>a myo-inositol phosphate + H2O = myo-inositol + phosphate</text>
        <dbReference type="Rhea" id="RHEA:24056"/>
        <dbReference type="ChEBI" id="CHEBI:15377"/>
        <dbReference type="ChEBI" id="CHEBI:17268"/>
        <dbReference type="ChEBI" id="CHEBI:43474"/>
        <dbReference type="ChEBI" id="CHEBI:84139"/>
        <dbReference type="EC" id="3.1.3.25"/>
    </reaction>
</comment>
<protein>
    <recommendedName>
        <fullName evidence="3">inositol-phosphate phosphatase</fullName>
        <ecNumber evidence="3">3.1.3.25</ecNumber>
    </recommendedName>
</protein>
<feature type="binding site" evidence="7">
    <location>
        <position position="85"/>
    </location>
    <ligand>
        <name>Mg(2+)</name>
        <dbReference type="ChEBI" id="CHEBI:18420"/>
        <label>1</label>
        <note>catalytic</note>
    </ligand>
</feature>
<dbReference type="RefSeq" id="WP_115856649.1">
    <property type="nucleotide sequence ID" value="NZ_CAJUZQ010000004.1"/>
</dbReference>
<comment type="caution">
    <text evidence="8">The sequence shown here is derived from an EMBL/GenBank/DDBJ whole genome shotgun (WGS) entry which is preliminary data.</text>
</comment>
<comment type="cofactor">
    <cofactor evidence="2 7">
        <name>Mg(2+)</name>
        <dbReference type="ChEBI" id="CHEBI:18420"/>
    </cofactor>
</comment>
<feature type="binding site" evidence="7">
    <location>
        <position position="208"/>
    </location>
    <ligand>
        <name>Mg(2+)</name>
        <dbReference type="ChEBI" id="CHEBI:18420"/>
        <label>1</label>
        <note>catalytic</note>
    </ligand>
</feature>
<dbReference type="EMBL" id="QKYD01000042">
    <property type="protein sequence ID" value="REI24243.1"/>
    <property type="molecule type" value="Genomic_DNA"/>
</dbReference>
<dbReference type="OrthoDB" id="9772456at2"/>
<evidence type="ECO:0000256" key="6">
    <source>
        <dbReference type="ARBA" id="ARBA00022842"/>
    </source>
</evidence>
<dbReference type="GO" id="GO:0006020">
    <property type="term" value="P:inositol metabolic process"/>
    <property type="evidence" value="ECO:0007669"/>
    <property type="project" value="TreeGrafter"/>
</dbReference>
<dbReference type="PANTHER" id="PTHR20854">
    <property type="entry name" value="INOSITOL MONOPHOSPHATASE"/>
    <property type="match status" value="1"/>
</dbReference>
<feature type="binding site" evidence="7">
    <location>
        <position position="65"/>
    </location>
    <ligand>
        <name>Mg(2+)</name>
        <dbReference type="ChEBI" id="CHEBI:18420"/>
        <label>1</label>
        <note>catalytic</note>
    </ligand>
</feature>
<dbReference type="GO" id="GO:0046872">
    <property type="term" value="F:metal ion binding"/>
    <property type="evidence" value="ECO:0007669"/>
    <property type="project" value="UniProtKB-KW"/>
</dbReference>
<dbReference type="InterPro" id="IPR020550">
    <property type="entry name" value="Inositol_monophosphatase_CS"/>
</dbReference>
<dbReference type="InterPro" id="IPR020583">
    <property type="entry name" value="Inositol_monoP_metal-BS"/>
</dbReference>
<dbReference type="Pfam" id="PF00459">
    <property type="entry name" value="Inositol_P"/>
    <property type="match status" value="1"/>
</dbReference>
<evidence type="ECO:0000313" key="9">
    <source>
        <dbReference type="EMBL" id="REI24243.1"/>
    </source>
</evidence>
<dbReference type="Proteomes" id="UP000256337">
    <property type="component" value="Unassembled WGS sequence"/>
</dbReference>
<evidence type="ECO:0000256" key="4">
    <source>
        <dbReference type="ARBA" id="ARBA00022723"/>
    </source>
</evidence>
<accession>A0A3E0IL27</accession>
<dbReference type="Gene3D" id="3.30.540.10">
    <property type="entry name" value="Fructose-1,6-Bisphosphatase, subunit A, domain 1"/>
    <property type="match status" value="1"/>
</dbReference>
<proteinExistence type="predicted"/>
<organism evidence="8 11">
    <name type="scientific">Staphylococcus felis</name>
    <dbReference type="NCBI Taxonomy" id="46127"/>
    <lineage>
        <taxon>Bacteria</taxon>
        <taxon>Bacillati</taxon>
        <taxon>Bacillota</taxon>
        <taxon>Bacilli</taxon>
        <taxon>Bacillales</taxon>
        <taxon>Staphylococcaceae</taxon>
        <taxon>Staphylococcus</taxon>
    </lineage>
</organism>
<gene>
    <name evidence="9" type="ORF">DOS76_02345</name>
    <name evidence="8" type="ORF">DOS83_13285</name>
</gene>
<evidence type="ECO:0000256" key="2">
    <source>
        <dbReference type="ARBA" id="ARBA00001946"/>
    </source>
</evidence>
<feature type="binding site" evidence="7">
    <location>
        <position position="83"/>
    </location>
    <ligand>
        <name>Mg(2+)</name>
        <dbReference type="ChEBI" id="CHEBI:18420"/>
        <label>1</label>
        <note>catalytic</note>
    </ligand>
</feature>
<dbReference type="Proteomes" id="UP000256562">
    <property type="component" value="Unassembled WGS sequence"/>
</dbReference>
<dbReference type="PRINTS" id="PR00377">
    <property type="entry name" value="IMPHPHTASES"/>
</dbReference>
<dbReference type="FunFam" id="3.30.540.10:FF:000003">
    <property type="entry name" value="Inositol-1-monophosphatase"/>
    <property type="match status" value="1"/>
</dbReference>
<evidence type="ECO:0000313" key="11">
    <source>
        <dbReference type="Proteomes" id="UP000256562"/>
    </source>
</evidence>
<dbReference type="Gene3D" id="3.40.190.80">
    <property type="match status" value="1"/>
</dbReference>
<dbReference type="EMBL" id="QKXQ01000682">
    <property type="protein sequence ID" value="REH89476.1"/>
    <property type="molecule type" value="Genomic_DNA"/>
</dbReference>
<name>A0A3E0IL27_9STAP</name>
<reference evidence="10 11" key="1">
    <citation type="journal article" date="2018" name="Vet. Microbiol.">
        <title>Characterisation of Staphylococcus felis isolated from cats using whole genome sequencing.</title>
        <authorList>
            <person name="Worthing K."/>
            <person name="Pang S."/>
            <person name="Trott D.J."/>
            <person name="Abraham S."/>
            <person name="Coombs G.W."/>
            <person name="Jordan D."/>
            <person name="McIntyre L."/>
            <person name="Davies M.R."/>
            <person name="Norris J."/>
        </authorList>
    </citation>
    <scope>NUCLEOTIDE SEQUENCE [LARGE SCALE GENOMIC DNA]</scope>
    <source>
        <strain evidence="9 10">F25</strain>
        <strain evidence="8 11">F9</strain>
    </source>
</reference>
<evidence type="ECO:0000256" key="7">
    <source>
        <dbReference type="PIRSR" id="PIRSR600760-2"/>
    </source>
</evidence>
<dbReference type="GO" id="GO:0046854">
    <property type="term" value="P:phosphatidylinositol phosphate biosynthetic process"/>
    <property type="evidence" value="ECO:0007669"/>
    <property type="project" value="InterPro"/>
</dbReference>
<dbReference type="PANTHER" id="PTHR20854:SF4">
    <property type="entry name" value="INOSITOL-1-MONOPHOSPHATASE-RELATED"/>
    <property type="match status" value="1"/>
</dbReference>
<dbReference type="AlphaFoldDB" id="A0A3E0IL27"/>
<dbReference type="CDD" id="cd01637">
    <property type="entry name" value="IMPase_like"/>
    <property type="match status" value="1"/>
</dbReference>